<dbReference type="InterPro" id="IPR039424">
    <property type="entry name" value="SBP_5"/>
</dbReference>
<dbReference type="CDD" id="cd08504">
    <property type="entry name" value="PBP2_OppA"/>
    <property type="match status" value="1"/>
</dbReference>
<dbReference type="Proteomes" id="UP000027855">
    <property type="component" value="Unassembled WGS sequence"/>
</dbReference>
<dbReference type="GO" id="GO:0005524">
    <property type="term" value="F:ATP binding"/>
    <property type="evidence" value="ECO:0007669"/>
    <property type="project" value="UniProtKB-KW"/>
</dbReference>
<dbReference type="KEGG" id="ssah:HSISS4_01721"/>
<dbReference type="GO" id="GO:0015031">
    <property type="term" value="P:protein transport"/>
    <property type="evidence" value="ECO:0007669"/>
    <property type="project" value="UniProtKB-KW"/>
</dbReference>
<evidence type="ECO:0000259" key="8">
    <source>
        <dbReference type="Pfam" id="PF00496"/>
    </source>
</evidence>
<sequence>MKKSKVFLLATVGLLSVGVLTACSSSSKTSGKTYNYVYGGDPATLDYVSTNKKNMTTAVSNGVDGLFENDQYGNLKPSVAENWSVSQDGLTYTYKIRKGVKWYTSDGEEYANVTAKDFVTGLKHAADTNSEAIYLLQNSVKGLNDYLSGANKDFSNVGIKAVDDYTLQYTLSQPEPYWNSKLTYSVTWPVNEDFLKSKGKDFGKSTDPTSILYNGPYLLKSLTTKSSIEFTKNENYWDKDNVYFDTVKLTYDDGTDQESLERNFTDGVYNLARLYPTSSNYSKVEKQYKDNIFYTQPGAAVEGVGINIDRQTYDHTSKENDQQKTSTKTALLNKDFRQALGFAIDRTNYAAQLNGKEGGSTAVRNIFVKPDFVQADGKDFGTMVMDQLPAYGDEWSGVNLADSQDGLYNPEKAKAEFAKAKEALQAEGVQFPIHLDVPVNQSNKIFVNQVQSLKQSIESALGKDNVVLDLHQLSTDDFYNITYSASNAAAEDWDLSVGVAWEPDYLDPSTYLDVLKTTNGENTKSFMGYDNPNSQAVEKVGLKEYDQLVDDASKETTDLTARYEKYAKAQAWLTDSALYIPTTTYNGAAAVISRIKPFSGAYAQAGDKGSTYYFKYLKSQDDIVTKKQYDSAYKDWLKEKAKSNDKAQKDLAKHVK</sequence>
<accession>A0A074JI09</accession>
<organism evidence="9 11">
    <name type="scientific">Streptococcus salivarius</name>
    <dbReference type="NCBI Taxonomy" id="1304"/>
    <lineage>
        <taxon>Bacteria</taxon>
        <taxon>Bacillati</taxon>
        <taxon>Bacillota</taxon>
        <taxon>Bacilli</taxon>
        <taxon>Lactobacillales</taxon>
        <taxon>Streptococcaceae</taxon>
        <taxon>Streptococcus</taxon>
    </lineage>
</organism>
<dbReference type="EMBL" id="JAQMJT010000003">
    <property type="protein sequence ID" value="MDB8613699.1"/>
    <property type="molecule type" value="Genomic_DNA"/>
</dbReference>
<dbReference type="EMBL" id="JJMT01000010">
    <property type="protein sequence ID" value="KEO45684.1"/>
    <property type="molecule type" value="Genomic_DNA"/>
</dbReference>
<dbReference type="Gene3D" id="3.10.105.10">
    <property type="entry name" value="Dipeptide-binding Protein, Domain 3"/>
    <property type="match status" value="1"/>
</dbReference>
<evidence type="ECO:0000256" key="5">
    <source>
        <dbReference type="ARBA" id="ARBA00022856"/>
    </source>
</evidence>
<dbReference type="Pfam" id="PF00496">
    <property type="entry name" value="SBP_bac_5"/>
    <property type="match status" value="1"/>
</dbReference>
<comment type="similarity">
    <text evidence="2">Belongs to the bacterial solute-binding protein 5 family.</text>
</comment>
<feature type="signal peptide" evidence="7">
    <location>
        <begin position="1"/>
        <end position="21"/>
    </location>
</feature>
<keyword evidence="5" id="KW-0571">Peptide transport</keyword>
<dbReference type="GO" id="GO:0043190">
    <property type="term" value="C:ATP-binding cassette (ABC) transporter complex"/>
    <property type="evidence" value="ECO:0007669"/>
    <property type="project" value="InterPro"/>
</dbReference>
<evidence type="ECO:0000256" key="7">
    <source>
        <dbReference type="SAM" id="SignalP"/>
    </source>
</evidence>
<reference evidence="10" key="2">
    <citation type="submission" date="2023-01" db="EMBL/GenBank/DDBJ databases">
        <title>Human gut microbiome strain richness.</title>
        <authorList>
            <person name="Chen-Liaw A."/>
        </authorList>
    </citation>
    <scope>NUCLEOTIDE SEQUENCE</scope>
    <source>
        <strain evidence="10">1001095st1_G4_1001095IJ_161003</strain>
    </source>
</reference>
<evidence type="ECO:0000313" key="9">
    <source>
        <dbReference type="EMBL" id="KEO45684.1"/>
    </source>
</evidence>
<keyword evidence="4 7" id="KW-0732">Signal</keyword>
<dbReference type="GO" id="GO:0042597">
    <property type="term" value="C:periplasmic space"/>
    <property type="evidence" value="ECO:0007669"/>
    <property type="project" value="UniProtKB-ARBA"/>
</dbReference>
<keyword evidence="3" id="KW-0813">Transport</keyword>
<dbReference type="AlphaFoldDB" id="A0A074JI09"/>
<reference evidence="9 11" key="1">
    <citation type="submission" date="2014-04" db="EMBL/GenBank/DDBJ databases">
        <title>Variable characteristics of bacteriocin-producing Streptococcus salivarius strains isolated from Malaysian subjects.</title>
        <authorList>
            <person name="Philip K."/>
            <person name="Barbour A."/>
        </authorList>
    </citation>
    <scope>NUCLEOTIDE SEQUENCE [LARGE SCALE GENOMIC DNA]</scope>
    <source>
        <strain evidence="9 11">NU10</strain>
    </source>
</reference>
<dbReference type="SUPFAM" id="SSF53850">
    <property type="entry name" value="Periplasmic binding protein-like II"/>
    <property type="match status" value="1"/>
</dbReference>
<dbReference type="PROSITE" id="PS01040">
    <property type="entry name" value="SBP_BACTERIAL_5"/>
    <property type="match status" value="1"/>
</dbReference>
<evidence type="ECO:0000313" key="10">
    <source>
        <dbReference type="EMBL" id="MDB8613699.1"/>
    </source>
</evidence>
<dbReference type="RefSeq" id="WP_021144665.1">
    <property type="nucleotide sequence ID" value="NZ_CP013216.1"/>
</dbReference>
<evidence type="ECO:0000256" key="3">
    <source>
        <dbReference type="ARBA" id="ARBA00022448"/>
    </source>
</evidence>
<keyword evidence="9" id="KW-0547">Nucleotide-binding</keyword>
<evidence type="ECO:0000256" key="6">
    <source>
        <dbReference type="ARBA" id="ARBA00022927"/>
    </source>
</evidence>
<dbReference type="InterPro" id="IPR023765">
    <property type="entry name" value="SBP_5_CS"/>
</dbReference>
<comment type="caution">
    <text evidence="9">The sequence shown here is derived from an EMBL/GenBank/DDBJ whole genome shotgun (WGS) entry which is preliminary data.</text>
</comment>
<comment type="subcellular location">
    <subcellularLocation>
        <location evidence="1">Cell membrane</location>
        <topology evidence="1">Lipid-anchor</topology>
    </subcellularLocation>
</comment>
<evidence type="ECO:0000256" key="4">
    <source>
        <dbReference type="ARBA" id="ARBA00022729"/>
    </source>
</evidence>
<dbReference type="Proteomes" id="UP001210204">
    <property type="component" value="Unassembled WGS sequence"/>
</dbReference>
<keyword evidence="9" id="KW-0067">ATP-binding</keyword>
<dbReference type="InterPro" id="IPR030678">
    <property type="entry name" value="Peptide/Ni-bd"/>
</dbReference>
<protein>
    <submittedName>
        <fullName evidence="9">Peptide ABC transporter ATP-binding protein</fullName>
    </submittedName>
    <submittedName>
        <fullName evidence="10">Peptide ABC transporter substrate-binding protein</fullName>
    </submittedName>
</protein>
<evidence type="ECO:0000256" key="1">
    <source>
        <dbReference type="ARBA" id="ARBA00004193"/>
    </source>
</evidence>
<dbReference type="GO" id="GO:0015833">
    <property type="term" value="P:peptide transport"/>
    <property type="evidence" value="ECO:0007669"/>
    <property type="project" value="UniProtKB-KW"/>
</dbReference>
<dbReference type="PANTHER" id="PTHR30290:SF10">
    <property type="entry name" value="PERIPLASMIC OLIGOPEPTIDE-BINDING PROTEIN-RELATED"/>
    <property type="match status" value="1"/>
</dbReference>
<name>A0A074JI09_STRSL</name>
<dbReference type="GO" id="GO:1904680">
    <property type="term" value="F:peptide transmembrane transporter activity"/>
    <property type="evidence" value="ECO:0007669"/>
    <property type="project" value="TreeGrafter"/>
</dbReference>
<dbReference type="Gene3D" id="3.40.190.10">
    <property type="entry name" value="Periplasmic binding protein-like II"/>
    <property type="match status" value="1"/>
</dbReference>
<keyword evidence="6" id="KW-0653">Protein transport</keyword>
<evidence type="ECO:0000313" key="11">
    <source>
        <dbReference type="Proteomes" id="UP000027855"/>
    </source>
</evidence>
<dbReference type="PIRSF" id="PIRSF002741">
    <property type="entry name" value="MppA"/>
    <property type="match status" value="1"/>
</dbReference>
<gene>
    <name evidence="9" type="ORF">DL07_01220</name>
    <name evidence="10" type="ORF">PNU26_04725</name>
</gene>
<proteinExistence type="inferred from homology"/>
<dbReference type="PANTHER" id="PTHR30290">
    <property type="entry name" value="PERIPLASMIC BINDING COMPONENT OF ABC TRANSPORTER"/>
    <property type="match status" value="1"/>
</dbReference>
<evidence type="ECO:0000256" key="2">
    <source>
        <dbReference type="ARBA" id="ARBA00005695"/>
    </source>
</evidence>
<dbReference type="InterPro" id="IPR000914">
    <property type="entry name" value="SBP_5_dom"/>
</dbReference>
<feature type="domain" description="Solute-binding protein family 5" evidence="8">
    <location>
        <begin position="75"/>
        <end position="520"/>
    </location>
</feature>
<feature type="chain" id="PRO_5042676563" evidence="7">
    <location>
        <begin position="22"/>
        <end position="656"/>
    </location>
</feature>
<dbReference type="PROSITE" id="PS51257">
    <property type="entry name" value="PROKAR_LIPOPROTEIN"/>
    <property type="match status" value="1"/>
</dbReference>